<evidence type="ECO:0000313" key="7">
    <source>
        <dbReference type="Proteomes" id="UP000268051"/>
    </source>
</evidence>
<dbReference type="EMBL" id="RHFN01000014">
    <property type="protein sequence ID" value="ROU13081.1"/>
    <property type="molecule type" value="Genomic_DNA"/>
</dbReference>
<keyword evidence="2" id="KW-0479">Metal-binding</keyword>
<evidence type="ECO:0000259" key="5">
    <source>
        <dbReference type="SMART" id="SM00849"/>
    </source>
</evidence>
<organism evidence="6 7">
    <name type="scientific">Kluyvera ascorbata</name>
    <dbReference type="NCBI Taxonomy" id="51288"/>
    <lineage>
        <taxon>Bacteria</taxon>
        <taxon>Pseudomonadati</taxon>
        <taxon>Pseudomonadota</taxon>
        <taxon>Gammaproteobacteria</taxon>
        <taxon>Enterobacterales</taxon>
        <taxon>Enterobacteriaceae</taxon>
        <taxon>Kluyvera</taxon>
    </lineage>
</organism>
<name>A0A3N2S0E8_9ENTR</name>
<dbReference type="GO" id="GO:0046872">
    <property type="term" value="F:metal ion binding"/>
    <property type="evidence" value="ECO:0007669"/>
    <property type="project" value="UniProtKB-KW"/>
</dbReference>
<protein>
    <submittedName>
        <fullName evidence="6">MBL fold metallo-hydrolase</fullName>
    </submittedName>
</protein>
<dbReference type="Proteomes" id="UP000268051">
    <property type="component" value="Unassembled WGS sequence"/>
</dbReference>
<dbReference type="AlphaFoldDB" id="A0A3N2S0E8"/>
<keyword evidence="3 6" id="KW-0378">Hydrolase</keyword>
<dbReference type="CDD" id="cd07720">
    <property type="entry name" value="OPHC2-like_MBL-fold"/>
    <property type="match status" value="1"/>
</dbReference>
<evidence type="ECO:0000256" key="2">
    <source>
        <dbReference type="ARBA" id="ARBA00022723"/>
    </source>
</evidence>
<evidence type="ECO:0000313" key="6">
    <source>
        <dbReference type="EMBL" id="ROU13081.1"/>
    </source>
</evidence>
<evidence type="ECO:0000256" key="1">
    <source>
        <dbReference type="ARBA" id="ARBA00007749"/>
    </source>
</evidence>
<dbReference type="Pfam" id="PF00753">
    <property type="entry name" value="Lactamase_B"/>
    <property type="match status" value="1"/>
</dbReference>
<sequence length="277" mass="29796">MNAISRQIGDFLVTPLSDGNMAASLELLSGISTTEAGEIQKQAGITEPGNLHIYGYLIRGRGRTILVDSGTGGVNNVGGQLKTNLQGAGVQPETVDTVLLTHAHPDHLGGLLDEEGMAVYPNADLYLHPLEKAFWLDDARLAQANERQQRNFIRARQTLATYGERVHLLSDAPIAEGIHPVPLPGHTPGHTGFRIDTAEASLIIWGDIVHFPYIQTAHPGVSIAFDIDSEQAEASRKRILAQAAAEKLLVAGMHFGGSGFARVIPEDQGYRIVYAEA</sequence>
<dbReference type="InterPro" id="IPR036866">
    <property type="entry name" value="RibonucZ/Hydroxyglut_hydro"/>
</dbReference>
<dbReference type="OrthoDB" id="5443440at2"/>
<dbReference type="SMART" id="SM00849">
    <property type="entry name" value="Lactamase_B"/>
    <property type="match status" value="1"/>
</dbReference>
<dbReference type="InterPro" id="IPR051013">
    <property type="entry name" value="MBL_superfamily_lactonases"/>
</dbReference>
<dbReference type="PANTHER" id="PTHR42978">
    <property type="entry name" value="QUORUM-QUENCHING LACTONASE YTNP-RELATED-RELATED"/>
    <property type="match status" value="1"/>
</dbReference>
<dbReference type="PANTHER" id="PTHR42978:SF6">
    <property type="entry name" value="QUORUM-QUENCHING LACTONASE YTNP-RELATED"/>
    <property type="match status" value="1"/>
</dbReference>
<dbReference type="Gene3D" id="3.60.15.10">
    <property type="entry name" value="Ribonuclease Z/Hydroxyacylglutathione hydrolase-like"/>
    <property type="match status" value="1"/>
</dbReference>
<accession>A0A3N2S0E8</accession>
<dbReference type="RefSeq" id="WP_123651691.1">
    <property type="nucleotide sequence ID" value="NZ_RHFN01000014.1"/>
</dbReference>
<evidence type="ECO:0000256" key="4">
    <source>
        <dbReference type="ARBA" id="ARBA00022833"/>
    </source>
</evidence>
<dbReference type="GO" id="GO:0016787">
    <property type="term" value="F:hydrolase activity"/>
    <property type="evidence" value="ECO:0007669"/>
    <property type="project" value="UniProtKB-KW"/>
</dbReference>
<reference evidence="6 7" key="1">
    <citation type="submission" date="2018-10" db="EMBL/GenBank/DDBJ databases">
        <title>Horizontal transference of carbapenem resistance between Klebsiella pneumoniae and Kluyvera ascorbata during abdominal infection: a case report.</title>
        <authorList>
            <person name="Raro O.H.F."/>
            <person name="Lima-Morales D."/>
            <person name="Barth A.L."/>
            <person name="Paim T.G.S."/>
            <person name="Mott M.P."/>
            <person name="Riche C.V.W."/>
            <person name="Teixeira U.F."/>
            <person name="Waechter F."/>
            <person name="Dias C.A.G."/>
        </authorList>
    </citation>
    <scope>NUCLEOTIDE SEQUENCE [LARGE SCALE GENOMIC DNA]</scope>
    <source>
        <strain evidence="6 7">OT2</strain>
    </source>
</reference>
<evidence type="ECO:0000256" key="3">
    <source>
        <dbReference type="ARBA" id="ARBA00022801"/>
    </source>
</evidence>
<comment type="caution">
    <text evidence="6">The sequence shown here is derived from an EMBL/GenBank/DDBJ whole genome shotgun (WGS) entry which is preliminary data.</text>
</comment>
<gene>
    <name evidence="6" type="ORF">EB837_14600</name>
</gene>
<keyword evidence="4" id="KW-0862">Zinc</keyword>
<feature type="domain" description="Metallo-beta-lactamase" evidence="5">
    <location>
        <begin position="52"/>
        <end position="254"/>
    </location>
</feature>
<proteinExistence type="inferred from homology"/>
<comment type="similarity">
    <text evidence="1">Belongs to the metallo-beta-lactamase superfamily.</text>
</comment>
<dbReference type="SUPFAM" id="SSF56281">
    <property type="entry name" value="Metallo-hydrolase/oxidoreductase"/>
    <property type="match status" value="1"/>
</dbReference>
<dbReference type="InterPro" id="IPR001279">
    <property type="entry name" value="Metallo-B-lactamas"/>
</dbReference>